<dbReference type="Gene3D" id="3.30.420.10">
    <property type="entry name" value="Ribonuclease H-like superfamily/Ribonuclease H"/>
    <property type="match status" value="1"/>
</dbReference>
<evidence type="ECO:0000313" key="2">
    <source>
        <dbReference type="Proteomes" id="UP000499080"/>
    </source>
</evidence>
<dbReference type="OrthoDB" id="7228891at2759"/>
<dbReference type="EMBL" id="BGPR01143439">
    <property type="protein sequence ID" value="GBN72324.1"/>
    <property type="molecule type" value="Genomic_DNA"/>
</dbReference>
<evidence type="ECO:0008006" key="3">
    <source>
        <dbReference type="Google" id="ProtNLM"/>
    </source>
</evidence>
<organism evidence="1 2">
    <name type="scientific">Araneus ventricosus</name>
    <name type="common">Orbweaver spider</name>
    <name type="synonym">Epeira ventricosa</name>
    <dbReference type="NCBI Taxonomy" id="182803"/>
    <lineage>
        <taxon>Eukaryota</taxon>
        <taxon>Metazoa</taxon>
        <taxon>Ecdysozoa</taxon>
        <taxon>Arthropoda</taxon>
        <taxon>Chelicerata</taxon>
        <taxon>Arachnida</taxon>
        <taxon>Araneae</taxon>
        <taxon>Araneomorphae</taxon>
        <taxon>Entelegynae</taxon>
        <taxon>Araneoidea</taxon>
        <taxon>Araneidae</taxon>
        <taxon>Araneus</taxon>
    </lineage>
</organism>
<dbReference type="AlphaFoldDB" id="A0A4Y2R978"/>
<accession>A0A4Y2R978</accession>
<name>A0A4Y2R978_ARAVE</name>
<proteinExistence type="predicted"/>
<feature type="non-terminal residue" evidence="1">
    <location>
        <position position="69"/>
    </location>
</feature>
<sequence length="69" mass="8350">MFHTARFIQEKIEEFRYQLLKYPHYSLDLAPSDYHLLGPLKLHLESKRFVTDAEAERIWDSCSKTFMQE</sequence>
<reference evidence="1 2" key="1">
    <citation type="journal article" date="2019" name="Sci. Rep.">
        <title>Orb-weaving spider Araneus ventricosus genome elucidates the spidroin gene catalogue.</title>
        <authorList>
            <person name="Kono N."/>
            <person name="Nakamura H."/>
            <person name="Ohtoshi R."/>
            <person name="Moran D.A.P."/>
            <person name="Shinohara A."/>
            <person name="Yoshida Y."/>
            <person name="Fujiwara M."/>
            <person name="Mori M."/>
            <person name="Tomita M."/>
            <person name="Arakawa K."/>
        </authorList>
    </citation>
    <scope>NUCLEOTIDE SEQUENCE [LARGE SCALE GENOMIC DNA]</scope>
</reference>
<keyword evidence="2" id="KW-1185">Reference proteome</keyword>
<dbReference type="GO" id="GO:0003676">
    <property type="term" value="F:nucleic acid binding"/>
    <property type="evidence" value="ECO:0007669"/>
    <property type="project" value="InterPro"/>
</dbReference>
<evidence type="ECO:0000313" key="1">
    <source>
        <dbReference type="EMBL" id="GBN72324.1"/>
    </source>
</evidence>
<gene>
    <name evidence="1" type="ORF">AVEN_170899_1</name>
</gene>
<dbReference type="Proteomes" id="UP000499080">
    <property type="component" value="Unassembled WGS sequence"/>
</dbReference>
<dbReference type="InterPro" id="IPR036397">
    <property type="entry name" value="RNaseH_sf"/>
</dbReference>
<comment type="caution">
    <text evidence="1">The sequence shown here is derived from an EMBL/GenBank/DDBJ whole genome shotgun (WGS) entry which is preliminary data.</text>
</comment>
<protein>
    <recommendedName>
        <fullName evidence="3">Histone-lysine N-methyltransferase SETMAR</fullName>
    </recommendedName>
</protein>